<feature type="transmembrane region" description="Helical" evidence="1">
    <location>
        <begin position="78"/>
        <end position="95"/>
    </location>
</feature>
<reference evidence="3 4" key="1">
    <citation type="submission" date="2019-08" db="EMBL/GenBank/DDBJ databases">
        <title>Archangium and Cystobacter genomes.</title>
        <authorList>
            <person name="Chen I.-C.K."/>
            <person name="Wielgoss S."/>
        </authorList>
    </citation>
    <scope>NUCLEOTIDE SEQUENCE [LARGE SCALE GENOMIC DNA]</scope>
    <source>
        <strain evidence="3 4">Cbm 6</strain>
    </source>
</reference>
<organism evidence="3 4">
    <name type="scientific">Archangium minus</name>
    <dbReference type="NCBI Taxonomy" id="83450"/>
    <lineage>
        <taxon>Bacteria</taxon>
        <taxon>Pseudomonadati</taxon>
        <taxon>Myxococcota</taxon>
        <taxon>Myxococcia</taxon>
        <taxon>Myxococcales</taxon>
        <taxon>Cystobacterineae</taxon>
        <taxon>Archangiaceae</taxon>
        <taxon>Archangium</taxon>
    </lineage>
</organism>
<dbReference type="SUPFAM" id="SSF103481">
    <property type="entry name" value="Multidrug resistance efflux transporter EmrE"/>
    <property type="match status" value="1"/>
</dbReference>
<keyword evidence="4" id="KW-1185">Reference proteome</keyword>
<sequence length="186" mass="19868">MTLALASPGARRWAARLQLLGSDVAFALMAVLARRLSRPDAGFDAGQLTVVRFVVGVLVSLVVFWLRPGLYRPVNYRLLITRGLSGGVVVVLYFTALERIPTGEASLLYNLFPVIATVMSFFTFGERPTPHLLGAVLLATAGVALSALGLVGVLLGVAGVAYGTAFGHRPRNEQRVSPRSATPEEH</sequence>
<evidence type="ECO:0000256" key="1">
    <source>
        <dbReference type="SAM" id="Phobius"/>
    </source>
</evidence>
<keyword evidence="1" id="KW-0812">Transmembrane</keyword>
<evidence type="ECO:0000313" key="4">
    <source>
        <dbReference type="Proteomes" id="UP001611383"/>
    </source>
</evidence>
<dbReference type="Proteomes" id="UP001611383">
    <property type="component" value="Chromosome"/>
</dbReference>
<name>A0ABY9WXA1_9BACT</name>
<protein>
    <submittedName>
        <fullName evidence="3">DMT family transporter</fullName>
    </submittedName>
</protein>
<dbReference type="PANTHER" id="PTHR22911">
    <property type="entry name" value="ACYL-MALONYL CONDENSING ENZYME-RELATED"/>
    <property type="match status" value="1"/>
</dbReference>
<dbReference type="Pfam" id="PF00892">
    <property type="entry name" value="EamA"/>
    <property type="match status" value="1"/>
</dbReference>
<proteinExistence type="predicted"/>
<keyword evidence="1" id="KW-0472">Membrane</keyword>
<dbReference type="InterPro" id="IPR037185">
    <property type="entry name" value="EmrE-like"/>
</dbReference>
<feature type="domain" description="EamA" evidence="2">
    <location>
        <begin position="19"/>
        <end position="146"/>
    </location>
</feature>
<keyword evidence="1" id="KW-1133">Transmembrane helix</keyword>
<accession>A0ABY9WXA1</accession>
<feature type="transmembrane region" description="Helical" evidence="1">
    <location>
        <begin position="107"/>
        <end position="124"/>
    </location>
</feature>
<evidence type="ECO:0000259" key="2">
    <source>
        <dbReference type="Pfam" id="PF00892"/>
    </source>
</evidence>
<feature type="transmembrane region" description="Helical" evidence="1">
    <location>
        <begin position="136"/>
        <end position="162"/>
    </location>
</feature>
<dbReference type="EMBL" id="CP043494">
    <property type="protein sequence ID" value="WNG47786.1"/>
    <property type="molecule type" value="Genomic_DNA"/>
</dbReference>
<feature type="transmembrane region" description="Helical" evidence="1">
    <location>
        <begin position="45"/>
        <end position="66"/>
    </location>
</feature>
<dbReference type="PANTHER" id="PTHR22911:SF137">
    <property type="entry name" value="SOLUTE CARRIER FAMILY 35 MEMBER G2-RELATED"/>
    <property type="match status" value="1"/>
</dbReference>
<gene>
    <name evidence="3" type="ORF">F0U60_29385</name>
</gene>
<evidence type="ECO:0000313" key="3">
    <source>
        <dbReference type="EMBL" id="WNG47786.1"/>
    </source>
</evidence>
<feature type="transmembrane region" description="Helical" evidence="1">
    <location>
        <begin position="13"/>
        <end position="33"/>
    </location>
</feature>
<dbReference type="InterPro" id="IPR000620">
    <property type="entry name" value="EamA_dom"/>
</dbReference>
<dbReference type="RefSeq" id="WP_395804522.1">
    <property type="nucleotide sequence ID" value="NZ_CP043494.1"/>
</dbReference>